<dbReference type="InterPro" id="IPR035984">
    <property type="entry name" value="Acyl-CoA-binding_sf"/>
</dbReference>
<dbReference type="SUPFAM" id="SSF47027">
    <property type="entry name" value="Acyl-CoA binding protein"/>
    <property type="match status" value="1"/>
</dbReference>
<sequence length="78" mass="8319">METMARIGSGLSYPGRFYAAAVYAGFGGSPTAASRDVASKFSNDAALILYALYQQATVGPCNIPKPRGWSPIEQSKWT</sequence>
<dbReference type="InterPro" id="IPR014352">
    <property type="entry name" value="FERM/acyl-CoA-bd_prot_sf"/>
</dbReference>
<dbReference type="AlphaFoldDB" id="S8C9W5"/>
<accession>S8C9W5</accession>
<feature type="domain" description="ACB" evidence="3">
    <location>
        <begin position="1"/>
        <end position="78"/>
    </location>
</feature>
<reference evidence="4 5" key="1">
    <citation type="journal article" date="2013" name="BMC Genomics">
        <title>The miniature genome of a carnivorous plant Genlisea aurea contains a low number of genes and short non-coding sequences.</title>
        <authorList>
            <person name="Leushkin E.V."/>
            <person name="Sutormin R.A."/>
            <person name="Nabieva E.R."/>
            <person name="Penin A.A."/>
            <person name="Kondrashov A.S."/>
            <person name="Logacheva M.D."/>
        </authorList>
    </citation>
    <scope>NUCLEOTIDE SEQUENCE [LARGE SCALE GENOMIC DNA]</scope>
</reference>
<keyword evidence="2" id="KW-0446">Lipid-binding</keyword>
<name>S8C9W5_9LAMI</name>
<feature type="non-terminal residue" evidence="4">
    <location>
        <position position="78"/>
    </location>
</feature>
<evidence type="ECO:0000313" key="4">
    <source>
        <dbReference type="EMBL" id="EPS61156.1"/>
    </source>
</evidence>
<dbReference type="PANTHER" id="PTHR23310:SF77">
    <property type="entry name" value="LD25952P"/>
    <property type="match status" value="1"/>
</dbReference>
<dbReference type="PROSITE" id="PS51228">
    <property type="entry name" value="ACB_2"/>
    <property type="match status" value="1"/>
</dbReference>
<dbReference type="Gene3D" id="1.20.80.10">
    <property type="match status" value="1"/>
</dbReference>
<evidence type="ECO:0000256" key="2">
    <source>
        <dbReference type="ARBA" id="ARBA00023121"/>
    </source>
</evidence>
<keyword evidence="5" id="KW-1185">Reference proteome</keyword>
<proteinExistence type="inferred from homology"/>
<gene>
    <name evidence="4" type="ORF">M569_13645</name>
</gene>
<organism evidence="4 5">
    <name type="scientific">Genlisea aurea</name>
    <dbReference type="NCBI Taxonomy" id="192259"/>
    <lineage>
        <taxon>Eukaryota</taxon>
        <taxon>Viridiplantae</taxon>
        <taxon>Streptophyta</taxon>
        <taxon>Embryophyta</taxon>
        <taxon>Tracheophyta</taxon>
        <taxon>Spermatophyta</taxon>
        <taxon>Magnoliopsida</taxon>
        <taxon>eudicotyledons</taxon>
        <taxon>Gunneridae</taxon>
        <taxon>Pentapetalae</taxon>
        <taxon>asterids</taxon>
        <taxon>lamiids</taxon>
        <taxon>Lamiales</taxon>
        <taxon>Lentibulariaceae</taxon>
        <taxon>Genlisea</taxon>
    </lineage>
</organism>
<protein>
    <recommendedName>
        <fullName evidence="3">ACB domain-containing protein</fullName>
    </recommendedName>
</protein>
<comment type="similarity">
    <text evidence="1">Belongs to the ACBP family.</text>
</comment>
<dbReference type="Proteomes" id="UP000015453">
    <property type="component" value="Unassembled WGS sequence"/>
</dbReference>
<evidence type="ECO:0000256" key="1">
    <source>
        <dbReference type="ARBA" id="ARBA00005567"/>
    </source>
</evidence>
<dbReference type="InterPro" id="IPR000582">
    <property type="entry name" value="Acyl-CoA-binding_protein"/>
</dbReference>
<comment type="caution">
    <text evidence="4">The sequence shown here is derived from an EMBL/GenBank/DDBJ whole genome shotgun (WGS) entry which is preliminary data.</text>
</comment>
<evidence type="ECO:0000313" key="5">
    <source>
        <dbReference type="Proteomes" id="UP000015453"/>
    </source>
</evidence>
<dbReference type="PANTHER" id="PTHR23310">
    <property type="entry name" value="ACYL-COA-BINDING PROTEIN, ACBP"/>
    <property type="match status" value="1"/>
</dbReference>
<dbReference type="Pfam" id="PF00887">
    <property type="entry name" value="ACBP"/>
    <property type="match status" value="1"/>
</dbReference>
<dbReference type="EMBL" id="AUSU01007045">
    <property type="protein sequence ID" value="EPS61156.1"/>
    <property type="molecule type" value="Genomic_DNA"/>
</dbReference>
<dbReference type="GO" id="GO:0005737">
    <property type="term" value="C:cytoplasm"/>
    <property type="evidence" value="ECO:0007669"/>
    <property type="project" value="TreeGrafter"/>
</dbReference>
<dbReference type="GO" id="GO:0006631">
    <property type="term" value="P:fatty acid metabolic process"/>
    <property type="evidence" value="ECO:0007669"/>
    <property type="project" value="TreeGrafter"/>
</dbReference>
<evidence type="ECO:0000259" key="3">
    <source>
        <dbReference type="PROSITE" id="PS51228"/>
    </source>
</evidence>
<dbReference type="GO" id="GO:0000062">
    <property type="term" value="F:fatty-acyl-CoA binding"/>
    <property type="evidence" value="ECO:0007669"/>
    <property type="project" value="InterPro"/>
</dbReference>